<sequence length="195" mass="21867">MNGNKLQLLSIGSQKVHAFWTVTSSRNEMLKSYVKDNMDQALVGVRLIDLDSVPDPHHHVTNYRDVFVKKGSNSCYINHVTPGHRYVANLGVFHNGHFFPVLRSNTIVMPGLKKEPSTSEPMLKTAACGSPKASAFSSYFTVSNYADPYNPAGIGAYALTTYSFPFRLAAYSPQPFTINAYRNNINIWRLSHYRC</sequence>
<organism evidence="1 2">
    <name type="scientific">Marininema halotolerans</name>
    <dbReference type="NCBI Taxonomy" id="1155944"/>
    <lineage>
        <taxon>Bacteria</taxon>
        <taxon>Bacillati</taxon>
        <taxon>Bacillota</taxon>
        <taxon>Bacilli</taxon>
        <taxon>Bacillales</taxon>
        <taxon>Thermoactinomycetaceae</taxon>
        <taxon>Marininema</taxon>
    </lineage>
</organism>
<dbReference type="AlphaFoldDB" id="A0A1I6TYZ9"/>
<dbReference type="Proteomes" id="UP000198660">
    <property type="component" value="Unassembled WGS sequence"/>
</dbReference>
<gene>
    <name evidence="1" type="ORF">SAMN05444972_11232</name>
</gene>
<evidence type="ECO:0000313" key="1">
    <source>
        <dbReference type="EMBL" id="SFS94400.1"/>
    </source>
</evidence>
<name>A0A1I6TYZ9_9BACL</name>
<accession>A0A1I6TYZ9</accession>
<dbReference type="OrthoDB" id="9812700at2"/>
<dbReference type="RefSeq" id="WP_091838603.1">
    <property type="nucleotide sequence ID" value="NZ_FPAA01000012.1"/>
</dbReference>
<proteinExistence type="predicted"/>
<dbReference type="EMBL" id="FPAA01000012">
    <property type="protein sequence ID" value="SFS94400.1"/>
    <property type="molecule type" value="Genomic_DNA"/>
</dbReference>
<reference evidence="2" key="1">
    <citation type="submission" date="2016-10" db="EMBL/GenBank/DDBJ databases">
        <authorList>
            <person name="Varghese N."/>
            <person name="Submissions S."/>
        </authorList>
    </citation>
    <scope>NUCLEOTIDE SEQUENCE [LARGE SCALE GENOMIC DNA]</scope>
    <source>
        <strain evidence="2">DSM 45789</strain>
    </source>
</reference>
<evidence type="ECO:0000313" key="2">
    <source>
        <dbReference type="Proteomes" id="UP000198660"/>
    </source>
</evidence>
<keyword evidence="2" id="KW-1185">Reference proteome</keyword>
<dbReference type="InterPro" id="IPR032585">
    <property type="entry name" value="DUF4912"/>
</dbReference>
<dbReference type="Pfam" id="PF16258">
    <property type="entry name" value="DUF4912"/>
    <property type="match status" value="1"/>
</dbReference>
<protein>
    <submittedName>
        <fullName evidence="1">Uncharacterized protein</fullName>
    </submittedName>
</protein>